<feature type="region of interest" description="Disordered" evidence="1">
    <location>
        <begin position="27"/>
        <end position="91"/>
    </location>
</feature>
<feature type="region of interest" description="Disordered" evidence="1">
    <location>
        <begin position="668"/>
        <end position="779"/>
    </location>
</feature>
<feature type="compositionally biased region" description="Polar residues" evidence="1">
    <location>
        <begin position="987"/>
        <end position="997"/>
    </location>
</feature>
<feature type="region of interest" description="Disordered" evidence="1">
    <location>
        <begin position="121"/>
        <end position="173"/>
    </location>
</feature>
<dbReference type="Proteomes" id="UP000240830">
    <property type="component" value="Unassembled WGS sequence"/>
</dbReference>
<gene>
    <name evidence="3" type="ORF">PSACC_03191</name>
</gene>
<proteinExistence type="predicted"/>
<feature type="compositionally biased region" description="Basic and acidic residues" evidence="1">
    <location>
        <begin position="702"/>
        <end position="733"/>
    </location>
</feature>
<keyword evidence="4" id="KW-1185">Reference proteome</keyword>
<protein>
    <submittedName>
        <fullName evidence="3">Uncharacterized protein</fullName>
    </submittedName>
</protein>
<dbReference type="EMBL" id="MTSL01000198">
    <property type="protein sequence ID" value="PJF16997.1"/>
    <property type="molecule type" value="Genomic_DNA"/>
</dbReference>
<evidence type="ECO:0000256" key="2">
    <source>
        <dbReference type="SAM" id="SignalP"/>
    </source>
</evidence>
<feature type="compositionally biased region" description="Polar residues" evidence="1">
    <location>
        <begin position="27"/>
        <end position="50"/>
    </location>
</feature>
<feature type="region of interest" description="Disordered" evidence="1">
    <location>
        <begin position="637"/>
        <end position="656"/>
    </location>
</feature>
<feature type="signal peptide" evidence="2">
    <location>
        <begin position="1"/>
        <end position="20"/>
    </location>
</feature>
<organism evidence="3 4">
    <name type="scientific">Paramicrosporidium saccamoebae</name>
    <dbReference type="NCBI Taxonomy" id="1246581"/>
    <lineage>
        <taxon>Eukaryota</taxon>
        <taxon>Fungi</taxon>
        <taxon>Fungi incertae sedis</taxon>
        <taxon>Cryptomycota</taxon>
        <taxon>Cryptomycota incertae sedis</taxon>
        <taxon>Paramicrosporidium</taxon>
    </lineage>
</organism>
<keyword evidence="2" id="KW-0732">Signal</keyword>
<sequence>MAKLALLEVLLITLAVLCYSSRPVTRSLTHRSLATSESDTSGTSNRQSQAKGRLDPQDTSLTKPKEIVQKQKTVNPKKATEDTSTNPQKAARIKLLVIPKTGRRATKDTSTNSQIQRLVVPKTVSEHSSINSPSSKPGPQGNVRIQRLVVPKTASDDAADSFSSGPNPQEDTLMQKPVIPKTVFDGATDSLSTIIQDSYKSNGSTSSPLADALGLSSSGPVLSVPTVDPVLPHRPNLATRDNSTPILPLPRFILKGHALFPVVDIPNGKVILAGTYLVVLHSTNQLVAVLAISDMNVDVSNIIDEVERNGLIKAHERFPALGLSGMVIRIDTTLNVQNLPGPLVFTTNKTELSFEFSGNMRALGNLAVQDRKGKIRLKVKESQQPIPQAQSIGQQNNEKQTRESTPEQSLRMLRQQLSEILPRQPAPRLEPKEYFIQDFTGNFQNAFHSYKGRTRFESSEHLYGTLFSGEGYRILLASVGKDIAVLVMEDATTDAAVILDRVLTEGLQVAVRGVAGLSGVLIRERSPRVVEFVKGPLSMLIGVRALANGILPALQTLQEHQIIDSHGRFYLVLTRLNLYFHHISREPGVLEFNKLFLAMAKLALLNLLFISSAVVSCSKISAKKSLTFGNREYPPSNFPVRSRSHTLGTHNDKARVENKVPIQLDEIRVTRSSARGNTRYPPTRPLAKLDLDTLSTSNGKTQVEKKLFTQPTEKRVTRSSTRGDTRYSPKDPPAKSNLNTSGPRASKPHNEGESKKVKRGRNGFSTRRYPRKPLRRSNTLIEQPIPATVIQEMHGSGASISSPLSTVLGTLLDAPVVTATVVDPLVMHRFNYATISILEDNSVSTLPHPLYKFKGSTRLIVKDIHNGKIIFADNYMTVLYLSESQIVILVIPDTHVEVREIVNQVYQNGLIMVNDMFPQLGLSGMVIKVGAITCAQHVKGPLSFFVNQNELTSDFNWTVLNPEQVWAHDDADKIHINVQREHPPSPQTQSVGQQNNEEPIPSLPRQMVEPDQSLKLLEQRIARIIEKFKEQPSPFSEEPVPILEEPSPLLKQSAPCLAGNFQSAFHSYKVETQFKVSEHPYGTLFSGEEYRVLLASVGRDIAVLVMEEESIDAETTLERVFKDGLLAVNGDVAGLSGILIREQSPKGVEFVKGPLSVRVGGKNLTNVTLPEFQSFLVRRVSDSKGKFSLVLRRSYRYFQGPHATVV</sequence>
<feature type="compositionally biased region" description="Polar residues" evidence="1">
    <location>
        <begin position="126"/>
        <end position="137"/>
    </location>
</feature>
<dbReference type="AlphaFoldDB" id="A0A2H9TGV0"/>
<feature type="chain" id="PRO_5014130493" evidence="2">
    <location>
        <begin position="21"/>
        <end position="1206"/>
    </location>
</feature>
<feature type="region of interest" description="Disordered" evidence="1">
    <location>
        <begin position="381"/>
        <end position="408"/>
    </location>
</feature>
<evidence type="ECO:0000313" key="4">
    <source>
        <dbReference type="Proteomes" id="UP000240830"/>
    </source>
</evidence>
<feature type="compositionally biased region" description="Polar residues" evidence="1">
    <location>
        <begin position="382"/>
        <end position="398"/>
    </location>
</feature>
<reference evidence="3 4" key="1">
    <citation type="submission" date="2016-10" db="EMBL/GenBank/DDBJ databases">
        <title>The genome of Paramicrosporidium saccamoebae is the missing link in understanding Cryptomycota and Microsporidia evolution.</title>
        <authorList>
            <person name="Quandt C.A."/>
            <person name="Beaudet D."/>
            <person name="Corsaro D."/>
            <person name="Michel R."/>
            <person name="Corradi N."/>
            <person name="James T."/>
        </authorList>
    </citation>
    <scope>NUCLEOTIDE SEQUENCE [LARGE SCALE GENOMIC DNA]</scope>
    <source>
        <strain evidence="3 4">KSL3</strain>
    </source>
</reference>
<name>A0A2H9TGV0_9FUNG</name>
<evidence type="ECO:0000256" key="1">
    <source>
        <dbReference type="SAM" id="MobiDB-lite"/>
    </source>
</evidence>
<evidence type="ECO:0000313" key="3">
    <source>
        <dbReference type="EMBL" id="PJF16997.1"/>
    </source>
</evidence>
<feature type="region of interest" description="Disordered" evidence="1">
    <location>
        <begin position="980"/>
        <end position="1005"/>
    </location>
</feature>
<accession>A0A2H9TGV0</accession>
<comment type="caution">
    <text evidence="3">The sequence shown here is derived from an EMBL/GenBank/DDBJ whole genome shotgun (WGS) entry which is preliminary data.</text>
</comment>